<evidence type="ECO:0000256" key="3">
    <source>
        <dbReference type="ARBA" id="ARBA00022452"/>
    </source>
</evidence>
<dbReference type="Pfam" id="PF07715">
    <property type="entry name" value="Plug"/>
    <property type="match status" value="1"/>
</dbReference>
<proteinExistence type="inferred from homology"/>
<dbReference type="Gene3D" id="2.40.170.20">
    <property type="entry name" value="TonB-dependent receptor, beta-barrel domain"/>
    <property type="match status" value="1"/>
</dbReference>
<dbReference type="Pfam" id="PF00593">
    <property type="entry name" value="TonB_dep_Rec_b-barrel"/>
    <property type="match status" value="1"/>
</dbReference>
<evidence type="ECO:0000256" key="7">
    <source>
        <dbReference type="ARBA" id="ARBA00023237"/>
    </source>
</evidence>
<evidence type="ECO:0000256" key="9">
    <source>
        <dbReference type="RuleBase" id="RU003357"/>
    </source>
</evidence>
<feature type="domain" description="TonB-dependent receptor plug" evidence="12">
    <location>
        <begin position="60"/>
        <end position="170"/>
    </location>
</feature>
<comment type="caution">
    <text evidence="13">The sequence shown here is derived from an EMBL/GenBank/DDBJ whole genome shotgun (WGS) entry which is preliminary data.</text>
</comment>
<evidence type="ECO:0000256" key="10">
    <source>
        <dbReference type="SAM" id="SignalP"/>
    </source>
</evidence>
<dbReference type="SUPFAM" id="SSF56935">
    <property type="entry name" value="Porins"/>
    <property type="match status" value="1"/>
</dbReference>
<dbReference type="Proteomes" id="UP001203423">
    <property type="component" value="Unassembled WGS sequence"/>
</dbReference>
<protein>
    <submittedName>
        <fullName evidence="13">TonB-dependent receptor</fullName>
    </submittedName>
</protein>
<evidence type="ECO:0000313" key="14">
    <source>
        <dbReference type="Proteomes" id="UP001203423"/>
    </source>
</evidence>
<feature type="domain" description="TonB-dependent receptor-like beta-barrel" evidence="11">
    <location>
        <begin position="387"/>
        <end position="923"/>
    </location>
</feature>
<dbReference type="InterPro" id="IPR039426">
    <property type="entry name" value="TonB-dep_rcpt-like"/>
</dbReference>
<dbReference type="PANTHER" id="PTHR47234">
    <property type="match status" value="1"/>
</dbReference>
<evidence type="ECO:0000256" key="5">
    <source>
        <dbReference type="ARBA" id="ARBA00023077"/>
    </source>
</evidence>
<comment type="similarity">
    <text evidence="8 9">Belongs to the TonB-dependent receptor family.</text>
</comment>
<keyword evidence="10" id="KW-0732">Signal</keyword>
<feature type="chain" id="PRO_5046231115" evidence="10">
    <location>
        <begin position="27"/>
        <end position="963"/>
    </location>
</feature>
<evidence type="ECO:0000313" key="13">
    <source>
        <dbReference type="EMBL" id="MCL1123909.1"/>
    </source>
</evidence>
<keyword evidence="3 8" id="KW-1134">Transmembrane beta strand</keyword>
<evidence type="ECO:0000256" key="8">
    <source>
        <dbReference type="PROSITE-ProRule" id="PRU01360"/>
    </source>
</evidence>
<accession>A0ABT0L8M5</accession>
<keyword evidence="5 9" id="KW-0798">TonB box</keyword>
<dbReference type="InterPro" id="IPR012910">
    <property type="entry name" value="Plug_dom"/>
</dbReference>
<name>A0ABT0L8M5_9GAMM</name>
<organism evidence="13 14">
    <name type="scientific">Shewanella surugensis</name>
    <dbReference type="NCBI Taxonomy" id="212020"/>
    <lineage>
        <taxon>Bacteria</taxon>
        <taxon>Pseudomonadati</taxon>
        <taxon>Pseudomonadota</taxon>
        <taxon>Gammaproteobacteria</taxon>
        <taxon>Alteromonadales</taxon>
        <taxon>Shewanellaceae</taxon>
        <taxon>Shewanella</taxon>
    </lineage>
</organism>
<evidence type="ECO:0000256" key="4">
    <source>
        <dbReference type="ARBA" id="ARBA00022692"/>
    </source>
</evidence>
<reference evidence="13 14" key="1">
    <citation type="submission" date="2022-01" db="EMBL/GenBank/DDBJ databases">
        <title>Whole genome-based taxonomy of the Shewanellaceae.</title>
        <authorList>
            <person name="Martin-Rodriguez A.J."/>
        </authorList>
    </citation>
    <scope>NUCLEOTIDE SEQUENCE [LARGE SCALE GENOMIC DNA]</scope>
    <source>
        <strain evidence="13 14">DSM 17177</strain>
    </source>
</reference>
<dbReference type="InterPro" id="IPR037066">
    <property type="entry name" value="Plug_dom_sf"/>
</dbReference>
<dbReference type="PANTHER" id="PTHR47234:SF2">
    <property type="entry name" value="TONB-DEPENDENT RECEPTOR"/>
    <property type="match status" value="1"/>
</dbReference>
<dbReference type="PROSITE" id="PS52016">
    <property type="entry name" value="TONB_DEPENDENT_REC_3"/>
    <property type="match status" value="1"/>
</dbReference>
<feature type="signal peptide" evidence="10">
    <location>
        <begin position="1"/>
        <end position="26"/>
    </location>
</feature>
<keyword evidence="2 8" id="KW-0813">Transport</keyword>
<gene>
    <name evidence="13" type="ORF">L2764_05280</name>
</gene>
<evidence type="ECO:0000256" key="2">
    <source>
        <dbReference type="ARBA" id="ARBA00022448"/>
    </source>
</evidence>
<evidence type="ECO:0000256" key="6">
    <source>
        <dbReference type="ARBA" id="ARBA00023136"/>
    </source>
</evidence>
<keyword evidence="14" id="KW-1185">Reference proteome</keyword>
<keyword evidence="4 8" id="KW-0812">Transmembrane</keyword>
<evidence type="ECO:0000256" key="1">
    <source>
        <dbReference type="ARBA" id="ARBA00004571"/>
    </source>
</evidence>
<dbReference type="EMBL" id="JAKIKS010000014">
    <property type="protein sequence ID" value="MCL1123909.1"/>
    <property type="molecule type" value="Genomic_DNA"/>
</dbReference>
<keyword evidence="6 8" id="KW-0472">Membrane</keyword>
<dbReference type="InterPro" id="IPR036942">
    <property type="entry name" value="Beta-barrel_TonB_sf"/>
</dbReference>
<evidence type="ECO:0000259" key="12">
    <source>
        <dbReference type="Pfam" id="PF07715"/>
    </source>
</evidence>
<evidence type="ECO:0000259" key="11">
    <source>
        <dbReference type="Pfam" id="PF00593"/>
    </source>
</evidence>
<comment type="subcellular location">
    <subcellularLocation>
        <location evidence="1 8">Cell outer membrane</location>
        <topology evidence="1 8">Multi-pass membrane protein</topology>
    </subcellularLocation>
</comment>
<dbReference type="RefSeq" id="WP_248939195.1">
    <property type="nucleotide sequence ID" value="NZ_JAKIKS010000014.1"/>
</dbReference>
<dbReference type="InterPro" id="IPR000531">
    <property type="entry name" value="Beta-barrel_TonB"/>
</dbReference>
<keyword evidence="7 8" id="KW-0998">Cell outer membrane</keyword>
<dbReference type="Gene3D" id="2.170.130.10">
    <property type="entry name" value="TonB-dependent receptor, plug domain"/>
    <property type="match status" value="1"/>
</dbReference>
<keyword evidence="13" id="KW-0675">Receptor</keyword>
<sequence length="963" mass="104746">MMFHKKTITQVVRLALMGGAAASALAMPFASAVTEEEHDVDPVERISVTGTRIMRANNVTTSPILAISAAEIKATGITRIEDYLNEMPQIVAAQNSTVANGSDGTATVDLRGLGDNRTLVLVNGRRLPAGSVGGSSAADLNNIPTNMIERVEILTGGSSATYGADAVAGVVNFILKRDFEGFEFDYQYSFYQHDNNDNYMQNLITSAGYEVETGNVTDGDTDNFSMRLGANSADGNGNVTMYALYRKVDAVLNGNRDYSGCALGGTYSAKECAGSATSPSGTFTSDFETYYTVSGNEFVEGLSLYNYGPLNYYQRPDENKLLGATGFYEINEHAEVYAEVSMMDDRTVAQIAPSGDFFATSTINCDNSMMTTAQQSLFCTDPGTATTADMYIGRRNVEGGPRQDDIRHTTYRGVLGVRGNINDEWSYDAFANYGTVSYVETYYNDMSNTRIARALDVVSVDGVDTCQSAVDGYDTDCVPWDIFTEGGVTQAAIDYLVLPLYSRGDNETIQLSSYVYGDMTDAGWTLPTASTGLAIVGGLEYRSESVDYSPDANYQSGDGAGQGGPSTALSGSYHVMDYYVEANLPILEDKFLAEELVFEGAYRFSDYSTDNQTNTYKLGLNWKLNDQVRVRASLQHAVRSPNLDELYSANGLVLFNWTSDPCSTSSPQYSEAQCASTGVTSAQYGSVPESPAGQYNQYAGGNTALDPESSNTVAIGLILTPEFLENFSISFDYFDISIDDAIDEVAPADIVELCAVESNAEMCSYIHRNTTTGDLWVGSTSTSGYVTSTYINTGNLSTKGVDTDINYLYETGMGDVRFNLLGTYLDSYTIQNITGGTKIECAGEWDRSTCEAVRPKWRHVMSTTWATPWDVNLTGRWRYIGEADERENADNDPMNYDAVNYIDLSGSWQATEYLNFQLGVNNVFDKTPQVMTDGPAGESNGNTWGGLYDVLGRYIYIGGTVVF</sequence>